<reference evidence="1 2" key="1">
    <citation type="journal article" date="2012" name="PLoS Pathog.">
        <title>Diverse lifestyles and strategies of plant pathogenesis encoded in the genomes of eighteen Dothideomycetes fungi.</title>
        <authorList>
            <person name="Ohm R.A."/>
            <person name="Feau N."/>
            <person name="Henrissat B."/>
            <person name="Schoch C.L."/>
            <person name="Horwitz B.A."/>
            <person name="Barry K.W."/>
            <person name="Condon B.J."/>
            <person name="Copeland A.C."/>
            <person name="Dhillon B."/>
            <person name="Glaser F."/>
            <person name="Hesse C.N."/>
            <person name="Kosti I."/>
            <person name="LaButti K."/>
            <person name="Lindquist E.A."/>
            <person name="Lucas S."/>
            <person name="Salamov A.A."/>
            <person name="Bradshaw R.E."/>
            <person name="Ciuffetti L."/>
            <person name="Hamelin R.C."/>
            <person name="Kema G.H.J."/>
            <person name="Lawrence C."/>
            <person name="Scott J.A."/>
            <person name="Spatafora J.W."/>
            <person name="Turgeon B.G."/>
            <person name="de Wit P.J.G.M."/>
            <person name="Zhong S."/>
            <person name="Goodwin S.B."/>
            <person name="Grigoriev I.V."/>
        </authorList>
    </citation>
    <scope>NUCLEOTIDE SEQUENCE [LARGE SCALE GENOMIC DNA]</scope>
    <source>
        <strain evidence="2">C5 / ATCC 48332 / race O</strain>
    </source>
</reference>
<organism evidence="1 2">
    <name type="scientific">Cochliobolus heterostrophus (strain C5 / ATCC 48332 / race O)</name>
    <name type="common">Southern corn leaf blight fungus</name>
    <name type="synonym">Bipolaris maydis</name>
    <dbReference type="NCBI Taxonomy" id="701091"/>
    <lineage>
        <taxon>Eukaryota</taxon>
        <taxon>Fungi</taxon>
        <taxon>Dikarya</taxon>
        <taxon>Ascomycota</taxon>
        <taxon>Pezizomycotina</taxon>
        <taxon>Dothideomycetes</taxon>
        <taxon>Pleosporomycetidae</taxon>
        <taxon>Pleosporales</taxon>
        <taxon>Pleosporineae</taxon>
        <taxon>Pleosporaceae</taxon>
        <taxon>Bipolaris</taxon>
    </lineage>
</organism>
<evidence type="ECO:0000313" key="1">
    <source>
        <dbReference type="EMBL" id="EMD97129.1"/>
    </source>
</evidence>
<accession>M2UF48</accession>
<sequence>MCCWWASPKEPPEAPVRHSFSATPAKALTKQLQVYWILQHFLHNFFNIGKGGRTTRHCSSSRTYSANSIHIDSARHHVCES</sequence>
<keyword evidence="2" id="KW-1185">Reference proteome</keyword>
<dbReference type="EMBL" id="KB445569">
    <property type="protein sequence ID" value="EMD97129.1"/>
    <property type="molecule type" value="Genomic_DNA"/>
</dbReference>
<dbReference type="AlphaFoldDB" id="M2UF48"/>
<dbReference type="Proteomes" id="UP000016936">
    <property type="component" value="Unassembled WGS sequence"/>
</dbReference>
<dbReference type="HOGENOM" id="CLU_2573697_0_0_1"/>
<protein>
    <submittedName>
        <fullName evidence="1">Uncharacterized protein</fullName>
    </submittedName>
</protein>
<proteinExistence type="predicted"/>
<reference evidence="2" key="2">
    <citation type="journal article" date="2013" name="PLoS Genet.">
        <title>Comparative genome structure, secondary metabolite, and effector coding capacity across Cochliobolus pathogens.</title>
        <authorList>
            <person name="Condon B.J."/>
            <person name="Leng Y."/>
            <person name="Wu D."/>
            <person name="Bushley K.E."/>
            <person name="Ohm R.A."/>
            <person name="Otillar R."/>
            <person name="Martin J."/>
            <person name="Schackwitz W."/>
            <person name="Grimwood J."/>
            <person name="MohdZainudin N."/>
            <person name="Xue C."/>
            <person name="Wang R."/>
            <person name="Manning V.A."/>
            <person name="Dhillon B."/>
            <person name="Tu Z.J."/>
            <person name="Steffenson B.J."/>
            <person name="Salamov A."/>
            <person name="Sun H."/>
            <person name="Lowry S."/>
            <person name="LaButti K."/>
            <person name="Han J."/>
            <person name="Copeland A."/>
            <person name="Lindquist E."/>
            <person name="Barry K."/>
            <person name="Schmutz J."/>
            <person name="Baker S.E."/>
            <person name="Ciuffetti L.M."/>
            <person name="Grigoriev I.V."/>
            <person name="Zhong S."/>
            <person name="Turgeon B.G."/>
        </authorList>
    </citation>
    <scope>NUCLEOTIDE SEQUENCE [LARGE SCALE GENOMIC DNA]</scope>
    <source>
        <strain evidence="2">C5 / ATCC 48332 / race O</strain>
    </source>
</reference>
<gene>
    <name evidence="1" type="ORF">COCHEDRAFT_1018755</name>
</gene>
<evidence type="ECO:0000313" key="2">
    <source>
        <dbReference type="Proteomes" id="UP000016936"/>
    </source>
</evidence>
<name>M2UF48_COCH5</name>